<feature type="domain" description="Immune inhibitor A-like metallopeptidase VEG" evidence="12">
    <location>
        <begin position="617"/>
        <end position="778"/>
    </location>
</feature>
<feature type="domain" description="Peptidase M6-like" evidence="11">
    <location>
        <begin position="102"/>
        <end position="404"/>
    </location>
</feature>
<dbReference type="Proteomes" id="UP000034034">
    <property type="component" value="Chromosome"/>
</dbReference>
<dbReference type="Pfam" id="PF20773">
    <property type="entry name" value="InhA-like_MAM"/>
    <property type="match status" value="1"/>
</dbReference>
<dbReference type="NCBIfam" id="TIGR03296">
    <property type="entry name" value="M6dom_TIGR03296"/>
    <property type="match status" value="1"/>
</dbReference>
<protein>
    <submittedName>
        <fullName evidence="13">Protease</fullName>
    </submittedName>
</protein>
<gene>
    <name evidence="13" type="ORF">SXIM_38930</name>
</gene>
<dbReference type="GO" id="GO:0006508">
    <property type="term" value="P:proteolysis"/>
    <property type="evidence" value="ECO:0007669"/>
    <property type="project" value="UniProtKB-KW"/>
</dbReference>
<keyword evidence="3" id="KW-0964">Secreted</keyword>
<dbReference type="AlphaFoldDB" id="A0A0F7FX83"/>
<evidence type="ECO:0000256" key="1">
    <source>
        <dbReference type="ARBA" id="ARBA00001947"/>
    </source>
</evidence>
<accession>A0A0F7FX83</accession>
<dbReference type="RefSeq" id="WP_030736930.1">
    <property type="nucleotide sequence ID" value="NZ_CP009922.3"/>
</dbReference>
<dbReference type="PANTHER" id="PTHR13062:SF12">
    <property type="entry name" value="ALPHA-2-MACROGLOBULIN DOMAIN-CONTAINING PROTEIN"/>
    <property type="match status" value="1"/>
</dbReference>
<evidence type="ECO:0000313" key="13">
    <source>
        <dbReference type="EMBL" id="AKG45277.1"/>
    </source>
</evidence>
<dbReference type="PIRSF" id="PIRSF007519">
    <property type="entry name" value="Protease_InhA"/>
    <property type="match status" value="1"/>
</dbReference>
<feature type="chain" id="PRO_5002515810" evidence="10">
    <location>
        <begin position="36"/>
        <end position="792"/>
    </location>
</feature>
<evidence type="ECO:0000256" key="7">
    <source>
        <dbReference type="ARBA" id="ARBA00022801"/>
    </source>
</evidence>
<dbReference type="PANTHER" id="PTHR13062">
    <property type="entry name" value="COLLAGENASE"/>
    <property type="match status" value="1"/>
</dbReference>
<comment type="subcellular location">
    <subcellularLocation>
        <location evidence="2">Secreted</location>
    </subcellularLocation>
</comment>
<organism evidence="13 14">
    <name type="scientific">Streptomyces xiamenensis</name>
    <dbReference type="NCBI Taxonomy" id="408015"/>
    <lineage>
        <taxon>Bacteria</taxon>
        <taxon>Bacillati</taxon>
        <taxon>Actinomycetota</taxon>
        <taxon>Actinomycetes</taxon>
        <taxon>Kitasatosporales</taxon>
        <taxon>Streptomycetaceae</taxon>
        <taxon>Streptomyces</taxon>
    </lineage>
</organism>
<keyword evidence="14" id="KW-1185">Reference proteome</keyword>
<dbReference type="GO" id="GO:0005576">
    <property type="term" value="C:extracellular region"/>
    <property type="evidence" value="ECO:0007669"/>
    <property type="project" value="UniProtKB-SubCell"/>
</dbReference>
<evidence type="ECO:0000256" key="4">
    <source>
        <dbReference type="ARBA" id="ARBA00022670"/>
    </source>
</evidence>
<evidence type="ECO:0000256" key="8">
    <source>
        <dbReference type="ARBA" id="ARBA00022833"/>
    </source>
</evidence>
<dbReference type="GO" id="GO:0046872">
    <property type="term" value="F:metal ion binding"/>
    <property type="evidence" value="ECO:0007669"/>
    <property type="project" value="UniProtKB-KW"/>
</dbReference>
<evidence type="ECO:0000259" key="12">
    <source>
        <dbReference type="Pfam" id="PF20774"/>
    </source>
</evidence>
<keyword evidence="5" id="KW-0479">Metal-binding</keyword>
<evidence type="ECO:0000259" key="11">
    <source>
        <dbReference type="Pfam" id="PF05547"/>
    </source>
</evidence>
<evidence type="ECO:0000256" key="9">
    <source>
        <dbReference type="ARBA" id="ARBA00023049"/>
    </source>
</evidence>
<dbReference type="HOGENOM" id="CLU_010858_0_0_11"/>
<dbReference type="InterPro" id="IPR008757">
    <property type="entry name" value="Peptidase_M6-like_domain"/>
</dbReference>
<keyword evidence="6 10" id="KW-0732">Signal</keyword>
<dbReference type="KEGG" id="sxi:SXIM_38930"/>
<keyword evidence="8" id="KW-0862">Zinc</keyword>
<dbReference type="Pfam" id="PF05547">
    <property type="entry name" value="Peptidase_M6"/>
    <property type="match status" value="1"/>
</dbReference>
<proteinExistence type="predicted"/>
<dbReference type="SUPFAM" id="SSF55486">
    <property type="entry name" value="Metalloproteases ('zincins'), catalytic domain"/>
    <property type="match status" value="1"/>
</dbReference>
<evidence type="ECO:0000256" key="2">
    <source>
        <dbReference type="ARBA" id="ARBA00004613"/>
    </source>
</evidence>
<dbReference type="GO" id="GO:0008237">
    <property type="term" value="F:metallopeptidase activity"/>
    <property type="evidence" value="ECO:0007669"/>
    <property type="project" value="UniProtKB-KW"/>
</dbReference>
<keyword evidence="9" id="KW-0482">Metalloprotease</keyword>
<comment type="cofactor">
    <cofactor evidence="1">
        <name>Zn(2+)</name>
        <dbReference type="ChEBI" id="CHEBI:29105"/>
    </cofactor>
</comment>
<keyword evidence="4 13" id="KW-0645">Protease</keyword>
<dbReference type="Pfam" id="PF20774">
    <property type="entry name" value="InhA-like_VEG"/>
    <property type="match status" value="1"/>
</dbReference>
<evidence type="ECO:0000313" key="14">
    <source>
        <dbReference type="Proteomes" id="UP000034034"/>
    </source>
</evidence>
<evidence type="ECO:0000256" key="5">
    <source>
        <dbReference type="ARBA" id="ARBA00022723"/>
    </source>
</evidence>
<dbReference type="EMBL" id="CP009922">
    <property type="protein sequence ID" value="AKG45277.1"/>
    <property type="molecule type" value="Genomic_DNA"/>
</dbReference>
<feature type="signal peptide" evidence="10">
    <location>
        <begin position="1"/>
        <end position="35"/>
    </location>
</feature>
<evidence type="ECO:0000256" key="3">
    <source>
        <dbReference type="ARBA" id="ARBA00022525"/>
    </source>
</evidence>
<evidence type="ECO:0000256" key="10">
    <source>
        <dbReference type="SAM" id="SignalP"/>
    </source>
</evidence>
<dbReference type="InterPro" id="IPR048665">
    <property type="entry name" value="InhA-like_VEG"/>
</dbReference>
<reference evidence="13" key="1">
    <citation type="submission" date="2019-08" db="EMBL/GenBank/DDBJ databases">
        <title>Complete genome sequence of a mangrove-derived Streptomyces xiamenensis.</title>
        <authorList>
            <person name="Xu J."/>
        </authorList>
    </citation>
    <scope>NUCLEOTIDE SEQUENCE</scope>
    <source>
        <strain evidence="13">318</strain>
    </source>
</reference>
<sequence length="792" mass="85744">MNIRGRSTRSTTLAAATAIAALTAAVLVPAGTAQAAATSADDATGVPADQQLFAAEPHLENPLGEKREALKQEAHQQLITGQARPRAQHGSEVVELSDGEFVEVATTGTDKIFTILVEFGDEIHPEFGGTRGPLANEIAEPDRSVDNSTIWQKDFSREHYQELYYGTDPAVPSVKQYFESQSSGRYSIDGTVTDWVKVDYNEARYGNSACGSNVCRSVWEVVTDGVNAWYDDQIARGLSPDEVREILSEYDQYDRYDYNNDGNFNEPDGYLDHFQIVHAGEDASAGGGAQGDDAIWAHRWYAYADQVGLTGPPQNLAGGVEIGDSGIWVGDYTIQPENGGVGVFAHEYAHDLGLPDLYDTSGGENGTGFWSAMSSGSWLSDKNDGAIGTLPNDMGPWEKLQLGWLDYDVARAATRSTHVLGASADQFPEGNRRFDSQALVVELPAKTVTTDLVAPAQGETQWWSGSGDSLSNTLTRTVDLTGASTASLDLSGWWSIEEDYDFLYVEASTDGGATFTPLAGTGDGAPLPTDSAGRTALHGESGGQVALSYPLDAFAGQTIELRFRYLTDGALAELGFTADEITITADGATVFSDDAENGEGDWKVNGFSLVGASITDDYPQFYIAENRQYTGFDRTLKHGPYNFGFLDTKDDWVEHYAYQSGLLVWLWDTSQSNNNTRQHPGEGLILPVDASPVAEKWSDGTLLRNRIQSRDATFSLYSTPKLTLHKDSVATTLPGHRGVPVFDDRKGDYWDPANPWNSVVVPDTNTKITILTQSPTGSGKIPMVLQVAPSTR</sequence>
<dbReference type="PATRIC" id="fig|408015.6.peg.3945"/>
<dbReference type="STRING" id="408015.SXIM_38930"/>
<keyword evidence="7" id="KW-0378">Hydrolase</keyword>
<evidence type="ECO:0000256" key="6">
    <source>
        <dbReference type="ARBA" id="ARBA00022729"/>
    </source>
</evidence>
<dbReference type="InterPro" id="IPR012300">
    <property type="entry name" value="Pept_M6_InhA"/>
</dbReference>
<name>A0A0F7FX83_9ACTN</name>